<gene>
    <name evidence="2" type="ORF">IAA96_03110</name>
</gene>
<comment type="similarity">
    <text evidence="1">Belongs to the bactofilin family.</text>
</comment>
<dbReference type="PANTHER" id="PTHR35024:SF4">
    <property type="entry name" value="POLYMER-FORMING CYTOSKELETAL PROTEIN"/>
    <property type="match status" value="1"/>
</dbReference>
<name>A0A9D9HDD2_9SPIR</name>
<evidence type="ECO:0000256" key="1">
    <source>
        <dbReference type="ARBA" id="ARBA00044755"/>
    </source>
</evidence>
<organism evidence="2 3">
    <name type="scientific">Candidatus Avitreponema avistercoris</name>
    <dbReference type="NCBI Taxonomy" id="2840705"/>
    <lineage>
        <taxon>Bacteria</taxon>
        <taxon>Pseudomonadati</taxon>
        <taxon>Spirochaetota</taxon>
        <taxon>Spirochaetia</taxon>
        <taxon>Spirochaetales</taxon>
        <taxon>Candidatus Avitreponema</taxon>
    </lineage>
</organism>
<reference evidence="2" key="1">
    <citation type="submission" date="2020-10" db="EMBL/GenBank/DDBJ databases">
        <authorList>
            <person name="Gilroy R."/>
        </authorList>
    </citation>
    <scope>NUCLEOTIDE SEQUENCE</scope>
    <source>
        <strain evidence="2">B3-4054</strain>
    </source>
</reference>
<dbReference type="Proteomes" id="UP000823616">
    <property type="component" value="Unassembled WGS sequence"/>
</dbReference>
<proteinExistence type="inferred from homology"/>
<dbReference type="EMBL" id="JADIMS010000050">
    <property type="protein sequence ID" value="MBO8450075.1"/>
    <property type="molecule type" value="Genomic_DNA"/>
</dbReference>
<dbReference type="Pfam" id="PF04519">
    <property type="entry name" value="Bactofilin"/>
    <property type="match status" value="1"/>
</dbReference>
<evidence type="ECO:0000313" key="2">
    <source>
        <dbReference type="EMBL" id="MBO8450075.1"/>
    </source>
</evidence>
<comment type="caution">
    <text evidence="2">The sequence shown here is derived from an EMBL/GenBank/DDBJ whole genome shotgun (WGS) entry which is preliminary data.</text>
</comment>
<reference evidence="2" key="2">
    <citation type="journal article" date="2021" name="PeerJ">
        <title>Extensive microbial diversity within the chicken gut microbiome revealed by metagenomics and culture.</title>
        <authorList>
            <person name="Gilroy R."/>
            <person name="Ravi A."/>
            <person name="Getino M."/>
            <person name="Pursley I."/>
            <person name="Horton D.L."/>
            <person name="Alikhan N.F."/>
            <person name="Baker D."/>
            <person name="Gharbi K."/>
            <person name="Hall N."/>
            <person name="Watson M."/>
            <person name="Adriaenssens E.M."/>
            <person name="Foster-Nyarko E."/>
            <person name="Jarju S."/>
            <person name="Secka A."/>
            <person name="Antonio M."/>
            <person name="Oren A."/>
            <person name="Chaudhuri R.R."/>
            <person name="La Ragione R."/>
            <person name="Hildebrand F."/>
            <person name="Pallen M.J."/>
        </authorList>
    </citation>
    <scope>NUCLEOTIDE SEQUENCE</scope>
    <source>
        <strain evidence="2">B3-4054</strain>
    </source>
</reference>
<accession>A0A9D9HDD2</accession>
<dbReference type="AlphaFoldDB" id="A0A9D9HDD2"/>
<dbReference type="InterPro" id="IPR007607">
    <property type="entry name" value="BacA/B"/>
</dbReference>
<evidence type="ECO:0000313" key="3">
    <source>
        <dbReference type="Proteomes" id="UP000823616"/>
    </source>
</evidence>
<dbReference type="PANTHER" id="PTHR35024">
    <property type="entry name" value="HYPOTHETICAL CYTOSOLIC PROTEIN"/>
    <property type="match status" value="1"/>
</dbReference>
<sequence length="123" mass="13211">MAENNDNDILDLDEEDYSTVLAPDIEFNGLIEFSDPLMIRGKVDGRIHATSDLLVDTGAVVNADIHARRVVIKGSVRGNIVAGKIVRVFSTGKLNGDITAPEVVLDTGCFFSGSCTMNREADA</sequence>
<protein>
    <submittedName>
        <fullName evidence="2">Polymer-forming cytoskeletal protein</fullName>
    </submittedName>
</protein>